<feature type="transmembrane region" description="Helical" evidence="1">
    <location>
        <begin position="37"/>
        <end position="56"/>
    </location>
</feature>
<feature type="transmembrane region" description="Helical" evidence="1">
    <location>
        <begin position="113"/>
        <end position="134"/>
    </location>
</feature>
<dbReference type="OrthoDB" id="10568295at2759"/>
<sequence length="315" mass="36833">MKSIPQKIDHFLWSSQEEYFNNVGYSAPFTSFVNMQIVRLVSLLLILVIWVMNFYINVKKVVIYLNFWALTFTLLSLGFLFVSSGRQVIEKKLKERGEPVEEKDRSHTWKKGVLFYTLAWPFTVASNVTFFTFFYKDQTCQTYIDFGFEQWRGYVIFLSVIMPLVALIVDFFINRLVMSQKHMILTVLLTVLYIFLSFLGSLAQNRPVYGDHLGYVAHDDFKYEYMTLPKSDWGIEKLQECKDYYSDWFGRTGIQPNWTKTGVSLATIFGTIILSHLIITAISNIKSKRYFLRDGKINEQKALLLDKQSSSEKKN</sequence>
<keyword evidence="1" id="KW-0812">Transmembrane</keyword>
<evidence type="ECO:0000313" key="2">
    <source>
        <dbReference type="EMBL" id="CDW90199.1"/>
    </source>
</evidence>
<dbReference type="Proteomes" id="UP000039865">
    <property type="component" value="Unassembled WGS sequence"/>
</dbReference>
<reference evidence="2 3" key="1">
    <citation type="submission" date="2014-06" db="EMBL/GenBank/DDBJ databases">
        <authorList>
            <person name="Swart Estienne"/>
        </authorList>
    </citation>
    <scope>NUCLEOTIDE SEQUENCE [LARGE SCALE GENOMIC DNA]</scope>
    <source>
        <strain evidence="2 3">130c</strain>
    </source>
</reference>
<gene>
    <name evidence="2" type="primary">Contig7909.g8442</name>
    <name evidence="2" type="ORF">STYLEM_19340</name>
</gene>
<dbReference type="InParanoid" id="A0A078B730"/>
<dbReference type="EMBL" id="CCKQ01018246">
    <property type="protein sequence ID" value="CDW90199.1"/>
    <property type="molecule type" value="Genomic_DNA"/>
</dbReference>
<proteinExistence type="predicted"/>
<accession>A0A078B730</accession>
<evidence type="ECO:0008006" key="4">
    <source>
        <dbReference type="Google" id="ProtNLM"/>
    </source>
</evidence>
<feature type="transmembrane region" description="Helical" evidence="1">
    <location>
        <begin position="154"/>
        <end position="173"/>
    </location>
</feature>
<evidence type="ECO:0000313" key="3">
    <source>
        <dbReference type="Proteomes" id="UP000039865"/>
    </source>
</evidence>
<organism evidence="2 3">
    <name type="scientific">Stylonychia lemnae</name>
    <name type="common">Ciliate</name>
    <dbReference type="NCBI Taxonomy" id="5949"/>
    <lineage>
        <taxon>Eukaryota</taxon>
        <taxon>Sar</taxon>
        <taxon>Alveolata</taxon>
        <taxon>Ciliophora</taxon>
        <taxon>Intramacronucleata</taxon>
        <taxon>Spirotrichea</taxon>
        <taxon>Stichotrichia</taxon>
        <taxon>Sporadotrichida</taxon>
        <taxon>Oxytrichidae</taxon>
        <taxon>Stylonychinae</taxon>
        <taxon>Stylonychia</taxon>
    </lineage>
</organism>
<keyword evidence="1" id="KW-1133">Transmembrane helix</keyword>
<evidence type="ECO:0000256" key="1">
    <source>
        <dbReference type="SAM" id="Phobius"/>
    </source>
</evidence>
<keyword evidence="1" id="KW-0472">Membrane</keyword>
<feature type="transmembrane region" description="Helical" evidence="1">
    <location>
        <begin position="185"/>
        <end position="203"/>
    </location>
</feature>
<protein>
    <recommendedName>
        <fullName evidence="4">Transmembrane protein</fullName>
    </recommendedName>
</protein>
<keyword evidence="3" id="KW-1185">Reference proteome</keyword>
<feature type="transmembrane region" description="Helical" evidence="1">
    <location>
        <begin position="62"/>
        <end position="82"/>
    </location>
</feature>
<dbReference type="AlphaFoldDB" id="A0A078B730"/>
<name>A0A078B730_STYLE</name>
<feature type="transmembrane region" description="Helical" evidence="1">
    <location>
        <begin position="263"/>
        <end position="283"/>
    </location>
</feature>